<evidence type="ECO:0000313" key="3">
    <source>
        <dbReference type="EMBL" id="SHG88558.1"/>
    </source>
</evidence>
<proteinExistence type="predicted"/>
<evidence type="ECO:0000256" key="1">
    <source>
        <dbReference type="SAM" id="Phobius"/>
    </source>
</evidence>
<reference evidence="3 4" key="1">
    <citation type="submission" date="2016-11" db="EMBL/GenBank/DDBJ databases">
        <authorList>
            <person name="Jaros S."/>
            <person name="Januszkiewicz K."/>
            <person name="Wedrychowicz H."/>
        </authorList>
    </citation>
    <scope>NUCLEOTIDE SEQUENCE [LARGE SCALE GENOMIC DNA]</scope>
    <source>
        <strain evidence="3 4">CGMCC 1.10190</strain>
    </source>
</reference>
<dbReference type="STRING" id="658167.SAMN04488135_101519"/>
<organism evidence="3 4">
    <name type="scientific">Pollutimonas bauzanensis</name>
    <dbReference type="NCBI Taxonomy" id="658167"/>
    <lineage>
        <taxon>Bacteria</taxon>
        <taxon>Pseudomonadati</taxon>
        <taxon>Pseudomonadota</taxon>
        <taxon>Betaproteobacteria</taxon>
        <taxon>Burkholderiales</taxon>
        <taxon>Alcaligenaceae</taxon>
        <taxon>Pollutimonas</taxon>
    </lineage>
</organism>
<keyword evidence="1" id="KW-0472">Membrane</keyword>
<feature type="transmembrane region" description="Helical" evidence="1">
    <location>
        <begin position="124"/>
        <end position="147"/>
    </location>
</feature>
<keyword evidence="1" id="KW-1133">Transmembrane helix</keyword>
<dbReference type="Proteomes" id="UP000184226">
    <property type="component" value="Unassembled WGS sequence"/>
</dbReference>
<protein>
    <submittedName>
        <fullName evidence="3">Putative tricarboxylic transport membrane protein</fullName>
    </submittedName>
</protein>
<dbReference type="OrthoDB" id="8719755at2"/>
<keyword evidence="1" id="KW-0812">Transmembrane</keyword>
<feature type="domain" description="DUF1468" evidence="2">
    <location>
        <begin position="7"/>
        <end position="148"/>
    </location>
</feature>
<feature type="transmembrane region" description="Helical" evidence="1">
    <location>
        <begin position="78"/>
        <end position="94"/>
    </location>
</feature>
<evidence type="ECO:0000259" key="2">
    <source>
        <dbReference type="Pfam" id="PF07331"/>
    </source>
</evidence>
<name>A0A1M5NGC0_9BURK</name>
<dbReference type="RefSeq" id="WP_073101488.1">
    <property type="nucleotide sequence ID" value="NZ_FQXE01000001.1"/>
</dbReference>
<feature type="transmembrane region" description="Helical" evidence="1">
    <location>
        <begin position="100"/>
        <end position="117"/>
    </location>
</feature>
<feature type="transmembrane region" description="Helical" evidence="1">
    <location>
        <begin position="7"/>
        <end position="26"/>
    </location>
</feature>
<gene>
    <name evidence="3" type="ORF">SAMN04488135_101519</name>
</gene>
<keyword evidence="4" id="KW-1185">Reference proteome</keyword>
<feature type="transmembrane region" description="Helical" evidence="1">
    <location>
        <begin position="38"/>
        <end position="57"/>
    </location>
</feature>
<dbReference type="AlphaFoldDB" id="A0A1M5NGC0"/>
<evidence type="ECO:0000313" key="4">
    <source>
        <dbReference type="Proteomes" id="UP000184226"/>
    </source>
</evidence>
<dbReference type="Pfam" id="PF07331">
    <property type="entry name" value="TctB"/>
    <property type="match status" value="1"/>
</dbReference>
<dbReference type="InterPro" id="IPR009936">
    <property type="entry name" value="DUF1468"/>
</dbReference>
<sequence>MKINDALIGLILGIFSILVFLMAQTFPVIPGQNFGASLFPTIIGIGMLLCSLLLIVHGIKNRKTDAPMAMPAWLRNRASVLRFLLIPATLVFYFEAADFLGFLIAASLLLLVLFLAFKVRWPIAIAVAVIGALVIHFMFYSVLMVPLPWGLLEPVAW</sequence>
<accession>A0A1M5NGC0</accession>
<dbReference type="EMBL" id="FQXE01000001">
    <property type="protein sequence ID" value="SHG88558.1"/>
    <property type="molecule type" value="Genomic_DNA"/>
</dbReference>